<reference evidence="7 8" key="1">
    <citation type="submission" date="2020-12" db="EMBL/GenBank/DDBJ databases">
        <title>Metabolic potential, ecology and presence of endohyphal bacteria is reflected in genomic diversity of Mucoromycotina.</title>
        <authorList>
            <person name="Muszewska A."/>
            <person name="Okrasinska A."/>
            <person name="Steczkiewicz K."/>
            <person name="Drgas O."/>
            <person name="Orlowska M."/>
            <person name="Perlinska-Lenart U."/>
            <person name="Aleksandrzak-Piekarczyk T."/>
            <person name="Szatraj K."/>
            <person name="Zielenkiewicz U."/>
            <person name="Pilsyk S."/>
            <person name="Malc E."/>
            <person name="Mieczkowski P."/>
            <person name="Kruszewska J.S."/>
            <person name="Biernat P."/>
            <person name="Pawlowska J."/>
        </authorList>
    </citation>
    <scope>NUCLEOTIDE SEQUENCE [LARGE SCALE GENOMIC DNA]</scope>
    <source>
        <strain evidence="7 8">CBS 142.35</strain>
    </source>
</reference>
<evidence type="ECO:0000256" key="1">
    <source>
        <dbReference type="ARBA" id="ARBA00004141"/>
    </source>
</evidence>
<dbReference type="Proteomes" id="UP000646827">
    <property type="component" value="Unassembled WGS sequence"/>
</dbReference>
<keyword evidence="8" id="KW-1185">Reference proteome</keyword>
<dbReference type="PANTHER" id="PTHR31123:SF1">
    <property type="entry name" value="ACCUMULATION OF DYADS PROTEIN 2-RELATED"/>
    <property type="match status" value="1"/>
</dbReference>
<feature type="transmembrane region" description="Helical" evidence="6">
    <location>
        <begin position="173"/>
        <end position="194"/>
    </location>
</feature>
<comment type="caution">
    <text evidence="7">The sequence shown here is derived from an EMBL/GenBank/DDBJ whole genome shotgun (WGS) entry which is preliminary data.</text>
</comment>
<keyword evidence="5 6" id="KW-0472">Membrane</keyword>
<feature type="transmembrane region" description="Helical" evidence="6">
    <location>
        <begin position="144"/>
        <end position="161"/>
    </location>
</feature>
<proteinExistence type="inferred from homology"/>
<dbReference type="EMBL" id="JAEPRB010000298">
    <property type="protein sequence ID" value="KAG2217437.1"/>
    <property type="molecule type" value="Genomic_DNA"/>
</dbReference>
<evidence type="ECO:0000256" key="3">
    <source>
        <dbReference type="ARBA" id="ARBA00022692"/>
    </source>
</evidence>
<dbReference type="PANTHER" id="PTHR31123">
    <property type="entry name" value="ACCUMULATION OF DYADS PROTEIN 2-RELATED"/>
    <property type="match status" value="1"/>
</dbReference>
<evidence type="ECO:0000313" key="8">
    <source>
        <dbReference type="Proteomes" id="UP000646827"/>
    </source>
</evidence>
<evidence type="ECO:0000313" key="7">
    <source>
        <dbReference type="EMBL" id="KAG2217437.1"/>
    </source>
</evidence>
<comment type="similarity">
    <text evidence="2">Belongs to the acetate uptake transporter (AceTr) (TC 2.A.96) family.</text>
</comment>
<evidence type="ECO:0000256" key="5">
    <source>
        <dbReference type="ARBA" id="ARBA00023136"/>
    </source>
</evidence>
<keyword evidence="4 6" id="KW-1133">Transmembrane helix</keyword>
<feature type="transmembrane region" description="Helical" evidence="6">
    <location>
        <begin position="74"/>
        <end position="97"/>
    </location>
</feature>
<organism evidence="7 8">
    <name type="scientific">Circinella minor</name>
    <dbReference type="NCBI Taxonomy" id="1195481"/>
    <lineage>
        <taxon>Eukaryota</taxon>
        <taxon>Fungi</taxon>
        <taxon>Fungi incertae sedis</taxon>
        <taxon>Mucoromycota</taxon>
        <taxon>Mucoromycotina</taxon>
        <taxon>Mucoromycetes</taxon>
        <taxon>Mucorales</taxon>
        <taxon>Lichtheimiaceae</taxon>
        <taxon>Circinella</taxon>
    </lineage>
</organism>
<feature type="transmembrane region" description="Helical" evidence="6">
    <location>
        <begin position="47"/>
        <end position="68"/>
    </location>
</feature>
<name>A0A8H7RWC4_9FUNG</name>
<accession>A0A8H7RWC4</accession>
<dbReference type="OrthoDB" id="3648309at2759"/>
<dbReference type="AlphaFoldDB" id="A0A8H7RWC4"/>
<evidence type="ECO:0000256" key="2">
    <source>
        <dbReference type="ARBA" id="ARBA00005587"/>
    </source>
</evidence>
<comment type="subcellular location">
    <subcellularLocation>
        <location evidence="1">Membrane</location>
        <topology evidence="1">Multi-pass membrane protein</topology>
    </subcellularLocation>
</comment>
<dbReference type="GO" id="GO:0005886">
    <property type="term" value="C:plasma membrane"/>
    <property type="evidence" value="ECO:0007669"/>
    <property type="project" value="TreeGrafter"/>
</dbReference>
<gene>
    <name evidence="7" type="ORF">INT45_000711</name>
</gene>
<dbReference type="Pfam" id="PF01184">
    <property type="entry name" value="Gpr1_Fun34_YaaH"/>
    <property type="match status" value="1"/>
</dbReference>
<keyword evidence="3 6" id="KW-0812">Transmembrane</keyword>
<sequence>MTNHKTEEGSIVLEVEKAVSDSSHSHSTSAPICNIPEHQRKQSNPMAIGFGAFALGAFLVGITNAGIVTELPQGVLGVALGFSGMGQFVCGIFEMVAGNTFAATTMLTYAGFWISYGVMFSSGAGFMTAIAGEGAAGLHELHNVVGLWQIAFAVPSFIFFIGTFKQPWIIRAVLLQVFLTFFFGGLGGLTGVVGLTKAGAWISFTLSLTAWYVMSAILLEEEKVVKLPFF</sequence>
<dbReference type="GO" id="GO:0015123">
    <property type="term" value="F:acetate transmembrane transporter activity"/>
    <property type="evidence" value="ECO:0007669"/>
    <property type="project" value="TreeGrafter"/>
</dbReference>
<feature type="transmembrane region" description="Helical" evidence="6">
    <location>
        <begin position="109"/>
        <end position="132"/>
    </location>
</feature>
<evidence type="ECO:0000256" key="6">
    <source>
        <dbReference type="SAM" id="Phobius"/>
    </source>
</evidence>
<dbReference type="InterPro" id="IPR051633">
    <property type="entry name" value="AceTr"/>
</dbReference>
<evidence type="ECO:0000256" key="4">
    <source>
        <dbReference type="ARBA" id="ARBA00022989"/>
    </source>
</evidence>
<dbReference type="InterPro" id="IPR000791">
    <property type="entry name" value="Gpr1/Fun34/SatP-like"/>
</dbReference>
<protein>
    <submittedName>
        <fullName evidence="7">Uncharacterized protein</fullName>
    </submittedName>
</protein>
<feature type="transmembrane region" description="Helical" evidence="6">
    <location>
        <begin position="200"/>
        <end position="219"/>
    </location>
</feature>